<reference evidence="2 3" key="1">
    <citation type="journal article" date="2021" name="Plant Biotechnol. J.">
        <title>Multi-omics assisted identification of the key and species-specific regulatory components of drought-tolerant mechanisms in Gossypium stocksii.</title>
        <authorList>
            <person name="Yu D."/>
            <person name="Ke L."/>
            <person name="Zhang D."/>
            <person name="Wu Y."/>
            <person name="Sun Y."/>
            <person name="Mei J."/>
            <person name="Sun J."/>
            <person name="Sun Y."/>
        </authorList>
    </citation>
    <scope>NUCLEOTIDE SEQUENCE [LARGE SCALE GENOMIC DNA]</scope>
    <source>
        <strain evidence="3">cv. E1</strain>
        <tissue evidence="2">Leaf</tissue>
    </source>
</reference>
<gene>
    <name evidence="2" type="ORF">J1N35_000694</name>
</gene>
<evidence type="ECO:0000313" key="3">
    <source>
        <dbReference type="Proteomes" id="UP000828251"/>
    </source>
</evidence>
<dbReference type="Gene3D" id="3.30.260.10">
    <property type="entry name" value="TCP-1-like chaperonin intermediate domain"/>
    <property type="match status" value="1"/>
</dbReference>
<sequence>MLQEPSIVPSLATPQPVSSPPVSSPTLVVSYSSSNDTVVQRALGNDALELGQGHREKFPFMKLGAFFTHTIIKKSLSPTSHASEPSSGTPLPIAHYVNCDKLTVKHRNFLTAITTKIGGTSEAEVGEQKDRVTAALNATKARKMNYTSFLWGTWYGGVVSIENSRYKLRDIHERILIFRKSLYRQTPIATAHVLSSCNGKEHRMPALELSAKNGSSCKGLVRISRKVKKQSKRMVRSARARKQSSFQCWYDPFRYSLNFDSSSDESAIDDD</sequence>
<organism evidence="2 3">
    <name type="scientific">Gossypium stocksii</name>
    <dbReference type="NCBI Taxonomy" id="47602"/>
    <lineage>
        <taxon>Eukaryota</taxon>
        <taxon>Viridiplantae</taxon>
        <taxon>Streptophyta</taxon>
        <taxon>Embryophyta</taxon>
        <taxon>Tracheophyta</taxon>
        <taxon>Spermatophyta</taxon>
        <taxon>Magnoliopsida</taxon>
        <taxon>eudicotyledons</taxon>
        <taxon>Gunneridae</taxon>
        <taxon>Pentapetalae</taxon>
        <taxon>rosids</taxon>
        <taxon>malvids</taxon>
        <taxon>Malvales</taxon>
        <taxon>Malvaceae</taxon>
        <taxon>Malvoideae</taxon>
        <taxon>Gossypium</taxon>
    </lineage>
</organism>
<name>A0A9D4AKR4_9ROSI</name>
<accession>A0A9D4AKR4</accession>
<comment type="caution">
    <text evidence="2">The sequence shown here is derived from an EMBL/GenBank/DDBJ whole genome shotgun (WGS) entry which is preliminary data.</text>
</comment>
<protein>
    <submittedName>
        <fullName evidence="2">Uncharacterized protein</fullName>
    </submittedName>
</protein>
<dbReference type="OrthoDB" id="1274804at2759"/>
<evidence type="ECO:0000256" key="1">
    <source>
        <dbReference type="SAM" id="MobiDB-lite"/>
    </source>
</evidence>
<dbReference type="Proteomes" id="UP000828251">
    <property type="component" value="Unassembled WGS sequence"/>
</dbReference>
<dbReference type="EMBL" id="JAIQCV010000001">
    <property type="protein sequence ID" value="KAH1129316.1"/>
    <property type="molecule type" value="Genomic_DNA"/>
</dbReference>
<dbReference type="InterPro" id="IPR027410">
    <property type="entry name" value="TCP-1-like_intermed_sf"/>
</dbReference>
<feature type="region of interest" description="Disordered" evidence="1">
    <location>
        <begin position="1"/>
        <end position="26"/>
    </location>
</feature>
<keyword evidence="3" id="KW-1185">Reference proteome</keyword>
<proteinExistence type="predicted"/>
<dbReference type="AlphaFoldDB" id="A0A9D4AKR4"/>
<evidence type="ECO:0000313" key="2">
    <source>
        <dbReference type="EMBL" id="KAH1129316.1"/>
    </source>
</evidence>